<dbReference type="Gene3D" id="2.160.10.10">
    <property type="entry name" value="Hexapeptide repeat proteins"/>
    <property type="match status" value="1"/>
</dbReference>
<protein>
    <submittedName>
        <fullName evidence="18">UDP-N-acetylglucosamine diphosphorylase/glucosamine-1-phosphate N-acetyltransferase</fullName>
    </submittedName>
</protein>
<dbReference type="EMBL" id="AGWN01000001">
    <property type="protein sequence ID" value="EPD30931.1"/>
    <property type="molecule type" value="Genomic_DNA"/>
</dbReference>
<keyword evidence="19" id="KW-1185">Reference proteome</keyword>
<dbReference type="GO" id="GO:0009252">
    <property type="term" value="P:peptidoglycan biosynthetic process"/>
    <property type="evidence" value="ECO:0007669"/>
    <property type="project" value="UniProtKB-KW"/>
</dbReference>
<keyword evidence="11" id="KW-0511">Multifunctional enzyme</keyword>
<evidence type="ECO:0000256" key="1">
    <source>
        <dbReference type="ARBA" id="ARBA00001946"/>
    </source>
</evidence>
<comment type="similarity">
    <text evidence="2">In the C-terminal section; belongs to the transferase hexapeptide repeat family.</text>
</comment>
<comment type="function">
    <text evidence="16">Catalyzes the last two sequential reactions in the de novo biosynthetic pathway for UDP-N-acetylglucosamine (UDP-GlcNAc). The C-terminal domain catalyzes the transfer of acetyl group from acetyl coenzyme A to glucosamine-1-phosphate (GlcN-1-P) to produce N-acetylglucosamine-1-phosphate (GlcNAc-1-P), which is converted into UDP-GlcNAc by the transfer of uridine 5-monophosphate (from uridine 5-triphosphate), a reaction catalyzed by the N-terminal domain.</text>
</comment>
<accession>A0A9W5REL8</accession>
<name>A0A9W5REL8_9ACTO</name>
<comment type="catalytic activity">
    <reaction evidence="15">
        <text>N-acetyl-alpha-D-glucosamine 1-phosphate + UTP + H(+) = UDP-N-acetyl-alpha-D-glucosamine + diphosphate</text>
        <dbReference type="Rhea" id="RHEA:13509"/>
        <dbReference type="ChEBI" id="CHEBI:15378"/>
        <dbReference type="ChEBI" id="CHEBI:33019"/>
        <dbReference type="ChEBI" id="CHEBI:46398"/>
        <dbReference type="ChEBI" id="CHEBI:57705"/>
        <dbReference type="ChEBI" id="CHEBI:57776"/>
        <dbReference type="EC" id="2.7.7.23"/>
    </reaction>
</comment>
<sequence>MQALIQIAWRGKGAAFVQKYSYCHDPLWVTSQFFASKPLFLLRSKVLAHLSRFCKTKRMGIVSNPLAVIVLAAGQGTRMKSNTPKVLHPMCGRPLLGHAIVAAEESGAAKQVVVIRHQRDRVAQMVQEFAPDAVIADQDEIPGTGRAVQCGLEELAKHVDELAGTVFVTSADVPLLTGQTLRELGEAHESTKNAVTVVTTVVEDPTGYGRIIREDGAVTKIVEHRDAKEDELAVKEINAGIYAFDAAFLAEVLPTLGTDNDQGEVYLTDTISAAIRRGRRCGAFILEDEWQAQGCNDRVQLSQLRAEMNRRILEEHMRSGVTVVDPTSTWIDVDVEIAPDVTIEPGCILEGTTFIDSYCQIGPHSTLRNVEVGEGSIMPYCFAYDTQVEAGTLLPAFQQLHDRI</sequence>
<dbReference type="Pfam" id="PF12804">
    <property type="entry name" value="NTP_transf_3"/>
    <property type="match status" value="1"/>
</dbReference>
<keyword evidence="13" id="KW-0961">Cell wall biogenesis/degradation</keyword>
<dbReference type="InterPro" id="IPR029044">
    <property type="entry name" value="Nucleotide-diphossugar_trans"/>
</dbReference>
<evidence type="ECO:0000256" key="10">
    <source>
        <dbReference type="ARBA" id="ARBA00022984"/>
    </source>
</evidence>
<comment type="similarity">
    <text evidence="3">In the N-terminal section; belongs to the N-acetylglucosamine-1-phosphate uridyltransferase family.</text>
</comment>
<keyword evidence="8" id="KW-0460">Magnesium</keyword>
<organism evidence="18 19">
    <name type="scientific">Gleimia europaea ACS-120-V-Col10b</name>
    <dbReference type="NCBI Taxonomy" id="883069"/>
    <lineage>
        <taxon>Bacteria</taxon>
        <taxon>Bacillati</taxon>
        <taxon>Actinomycetota</taxon>
        <taxon>Actinomycetes</taxon>
        <taxon>Actinomycetales</taxon>
        <taxon>Actinomycetaceae</taxon>
        <taxon>Gleimia</taxon>
    </lineage>
</organism>
<gene>
    <name evidence="18" type="ORF">HMPREF9238_00686</name>
</gene>
<keyword evidence="6" id="KW-0548">Nucleotidyltransferase</keyword>
<dbReference type="CDD" id="cd02540">
    <property type="entry name" value="GT2_GlmU_N_bac"/>
    <property type="match status" value="1"/>
</dbReference>
<reference evidence="18 19" key="1">
    <citation type="submission" date="2013-05" db="EMBL/GenBank/DDBJ databases">
        <title>The Genome Sequence of Actinomyces europaeus ACS-120-V-COL10B.</title>
        <authorList>
            <consortium name="The Broad Institute Genomics Platform"/>
            <person name="Earl A."/>
            <person name="Ward D."/>
            <person name="Feldgarden M."/>
            <person name="Gevers D."/>
            <person name="Saerens B."/>
            <person name="Vaneechoutte M."/>
            <person name="Walker B."/>
            <person name="Young S."/>
            <person name="Zeng Q."/>
            <person name="Gargeya S."/>
            <person name="Fitzgerald M."/>
            <person name="Haas B."/>
            <person name="Abouelleil A."/>
            <person name="Allen A.W."/>
            <person name="Alvarado L."/>
            <person name="Arachchi H.M."/>
            <person name="Berlin A.M."/>
            <person name="Chapman S.B."/>
            <person name="Gainer-Dewar J."/>
            <person name="Goldberg J."/>
            <person name="Griggs A."/>
            <person name="Gujja S."/>
            <person name="Hansen M."/>
            <person name="Howarth C."/>
            <person name="Imamovic A."/>
            <person name="Ireland A."/>
            <person name="Larimer J."/>
            <person name="McCowan C."/>
            <person name="Murphy C."/>
            <person name="Pearson M."/>
            <person name="Poon T.W."/>
            <person name="Priest M."/>
            <person name="Roberts A."/>
            <person name="Saif S."/>
            <person name="Shea T."/>
            <person name="Sisk P."/>
            <person name="Sykes S."/>
            <person name="Wortman J."/>
            <person name="Nusbaum C."/>
            <person name="Birren B."/>
        </authorList>
    </citation>
    <scope>NUCLEOTIDE SEQUENCE [LARGE SCALE GENOMIC DNA]</scope>
    <source>
        <strain evidence="18 19">ACS-120-V-Col10b</strain>
    </source>
</reference>
<evidence type="ECO:0000259" key="17">
    <source>
        <dbReference type="Pfam" id="PF12804"/>
    </source>
</evidence>
<evidence type="ECO:0000256" key="8">
    <source>
        <dbReference type="ARBA" id="ARBA00022842"/>
    </source>
</evidence>
<dbReference type="InterPro" id="IPR011004">
    <property type="entry name" value="Trimer_LpxA-like_sf"/>
</dbReference>
<keyword evidence="9" id="KW-0133">Cell shape</keyword>
<comment type="caution">
    <text evidence="18">The sequence shown here is derived from an EMBL/GenBank/DDBJ whole genome shotgun (WGS) entry which is preliminary data.</text>
</comment>
<dbReference type="GO" id="GO:0019134">
    <property type="term" value="F:glucosamine-1-phosphate N-acetyltransferase activity"/>
    <property type="evidence" value="ECO:0007669"/>
    <property type="project" value="UniProtKB-EC"/>
</dbReference>
<evidence type="ECO:0000256" key="13">
    <source>
        <dbReference type="ARBA" id="ARBA00023316"/>
    </source>
</evidence>
<evidence type="ECO:0000313" key="19">
    <source>
        <dbReference type="Proteomes" id="UP000014387"/>
    </source>
</evidence>
<dbReference type="Gene3D" id="3.90.550.10">
    <property type="entry name" value="Spore Coat Polysaccharide Biosynthesis Protein SpsA, Chain A"/>
    <property type="match status" value="1"/>
</dbReference>
<proteinExistence type="inferred from homology"/>
<evidence type="ECO:0000256" key="3">
    <source>
        <dbReference type="ARBA" id="ARBA00007947"/>
    </source>
</evidence>
<keyword evidence="7" id="KW-0479">Metal-binding</keyword>
<keyword evidence="12" id="KW-0012">Acyltransferase</keyword>
<dbReference type="InterPro" id="IPR025877">
    <property type="entry name" value="MobA-like_NTP_Trfase"/>
</dbReference>
<dbReference type="GO" id="GO:0046872">
    <property type="term" value="F:metal ion binding"/>
    <property type="evidence" value="ECO:0007669"/>
    <property type="project" value="UniProtKB-KW"/>
</dbReference>
<keyword evidence="10" id="KW-0573">Peptidoglycan synthesis</keyword>
<dbReference type="InterPro" id="IPR050065">
    <property type="entry name" value="GlmU-like"/>
</dbReference>
<evidence type="ECO:0000256" key="4">
    <source>
        <dbReference type="ARBA" id="ARBA00022490"/>
    </source>
</evidence>
<evidence type="ECO:0000313" key="18">
    <source>
        <dbReference type="EMBL" id="EPD30931.1"/>
    </source>
</evidence>
<dbReference type="PANTHER" id="PTHR43584">
    <property type="entry name" value="NUCLEOTIDYL TRANSFERASE"/>
    <property type="match status" value="1"/>
</dbReference>
<dbReference type="GO" id="GO:0003977">
    <property type="term" value="F:UDP-N-acetylglucosamine diphosphorylase activity"/>
    <property type="evidence" value="ECO:0007669"/>
    <property type="project" value="UniProtKB-EC"/>
</dbReference>
<dbReference type="PANTHER" id="PTHR43584:SF3">
    <property type="entry name" value="BIFUNCTIONAL PROTEIN GLMU"/>
    <property type="match status" value="1"/>
</dbReference>
<evidence type="ECO:0000256" key="11">
    <source>
        <dbReference type="ARBA" id="ARBA00023268"/>
    </source>
</evidence>
<dbReference type="GO" id="GO:0008360">
    <property type="term" value="P:regulation of cell shape"/>
    <property type="evidence" value="ECO:0007669"/>
    <property type="project" value="UniProtKB-KW"/>
</dbReference>
<comment type="cofactor">
    <cofactor evidence="1">
        <name>Mg(2+)</name>
        <dbReference type="ChEBI" id="CHEBI:18420"/>
    </cofactor>
</comment>
<dbReference type="GO" id="GO:0071555">
    <property type="term" value="P:cell wall organization"/>
    <property type="evidence" value="ECO:0007669"/>
    <property type="project" value="UniProtKB-KW"/>
</dbReference>
<keyword evidence="5" id="KW-0808">Transferase</keyword>
<evidence type="ECO:0000256" key="16">
    <source>
        <dbReference type="ARBA" id="ARBA00049628"/>
    </source>
</evidence>
<dbReference type="AlphaFoldDB" id="A0A9W5REL8"/>
<comment type="catalytic activity">
    <reaction evidence="14">
        <text>alpha-D-glucosamine 1-phosphate + acetyl-CoA = N-acetyl-alpha-D-glucosamine 1-phosphate + CoA + H(+)</text>
        <dbReference type="Rhea" id="RHEA:13725"/>
        <dbReference type="ChEBI" id="CHEBI:15378"/>
        <dbReference type="ChEBI" id="CHEBI:57287"/>
        <dbReference type="ChEBI" id="CHEBI:57288"/>
        <dbReference type="ChEBI" id="CHEBI:57776"/>
        <dbReference type="ChEBI" id="CHEBI:58516"/>
        <dbReference type="EC" id="2.3.1.157"/>
    </reaction>
</comment>
<evidence type="ECO:0000256" key="12">
    <source>
        <dbReference type="ARBA" id="ARBA00023315"/>
    </source>
</evidence>
<dbReference type="SUPFAM" id="SSF51161">
    <property type="entry name" value="Trimeric LpxA-like enzymes"/>
    <property type="match status" value="1"/>
</dbReference>
<evidence type="ECO:0000256" key="9">
    <source>
        <dbReference type="ARBA" id="ARBA00022960"/>
    </source>
</evidence>
<evidence type="ECO:0000256" key="2">
    <source>
        <dbReference type="ARBA" id="ARBA00007707"/>
    </source>
</evidence>
<evidence type="ECO:0000256" key="14">
    <source>
        <dbReference type="ARBA" id="ARBA00048247"/>
    </source>
</evidence>
<evidence type="ECO:0000256" key="5">
    <source>
        <dbReference type="ARBA" id="ARBA00022679"/>
    </source>
</evidence>
<evidence type="ECO:0000256" key="7">
    <source>
        <dbReference type="ARBA" id="ARBA00022723"/>
    </source>
</evidence>
<evidence type="ECO:0000256" key="6">
    <source>
        <dbReference type="ARBA" id="ARBA00022695"/>
    </source>
</evidence>
<dbReference type="Proteomes" id="UP000014387">
    <property type="component" value="Unassembled WGS sequence"/>
</dbReference>
<dbReference type="SUPFAM" id="SSF53448">
    <property type="entry name" value="Nucleotide-diphospho-sugar transferases"/>
    <property type="match status" value="1"/>
</dbReference>
<keyword evidence="4" id="KW-0963">Cytoplasm</keyword>
<evidence type="ECO:0000256" key="15">
    <source>
        <dbReference type="ARBA" id="ARBA00048493"/>
    </source>
</evidence>
<feature type="domain" description="MobA-like NTP transferase" evidence="17">
    <location>
        <begin position="68"/>
        <end position="201"/>
    </location>
</feature>